<keyword evidence="2" id="KW-1185">Reference proteome</keyword>
<protein>
    <submittedName>
        <fullName evidence="1">Uncharacterized protein</fullName>
    </submittedName>
</protein>
<sequence>MLDQYYYSKADELEALAIDKQVSVSRLAAWCSDFLIDMHGQQRVSTPNAIALAEVKDHLVAIGRVGVNNVGKAQRDDALVTLWQIHDMERAADRVLAAYARAAIGCFAGDKEWAGSQADSETPIYYHFLNLVDLGMDVLDAFYLFLKAKLVGS</sequence>
<dbReference type="Proteomes" id="UP001183127">
    <property type="component" value="Chromosome"/>
</dbReference>
<dbReference type="GeneID" id="32805503"/>
<gene>
    <name evidence="1" type="ORF">RAH46_17360</name>
</gene>
<name>A0ABY9QLS5_9PSED</name>
<evidence type="ECO:0000313" key="2">
    <source>
        <dbReference type="Proteomes" id="UP001183127"/>
    </source>
</evidence>
<dbReference type="EMBL" id="CP132921">
    <property type="protein sequence ID" value="WMW04095.1"/>
    <property type="molecule type" value="Genomic_DNA"/>
</dbReference>
<evidence type="ECO:0000313" key="1">
    <source>
        <dbReference type="EMBL" id="WMW04095.1"/>
    </source>
</evidence>
<organism evidence="1 2">
    <name type="scientific">Pseudomonas entomophila</name>
    <dbReference type="NCBI Taxonomy" id="312306"/>
    <lineage>
        <taxon>Bacteria</taxon>
        <taxon>Pseudomonadati</taxon>
        <taxon>Pseudomonadota</taxon>
        <taxon>Gammaproteobacteria</taxon>
        <taxon>Pseudomonadales</taxon>
        <taxon>Pseudomonadaceae</taxon>
        <taxon>Pseudomonas</taxon>
    </lineage>
</organism>
<dbReference type="RefSeq" id="WP_011533528.1">
    <property type="nucleotide sequence ID" value="NZ_CP132921.1"/>
</dbReference>
<reference evidence="1 2" key="1">
    <citation type="submission" date="2023-08" db="EMBL/GenBank/DDBJ databases">
        <title>Complete Genome Sequence of Pseudomonas entomophila TVIN A01.</title>
        <authorList>
            <person name="Shelke T."/>
            <person name="Mahar N.S."/>
            <person name="Gupta I."/>
            <person name="Gupta V."/>
        </authorList>
    </citation>
    <scope>NUCLEOTIDE SEQUENCE [LARGE SCALE GENOMIC DNA]</scope>
    <source>
        <strain evidence="1 2">TVIN-A01</strain>
    </source>
</reference>
<accession>A0ABY9QLS5</accession>
<proteinExistence type="predicted"/>